<name>A0A4V2YZH8_9ACTN</name>
<reference evidence="1 2" key="1">
    <citation type="submission" date="2019-03" db="EMBL/GenBank/DDBJ databases">
        <title>Draft genome sequences of novel Actinobacteria.</title>
        <authorList>
            <person name="Sahin N."/>
            <person name="Ay H."/>
            <person name="Saygin H."/>
        </authorList>
    </citation>
    <scope>NUCLEOTIDE SEQUENCE [LARGE SCALE GENOMIC DNA]</scope>
    <source>
        <strain evidence="1 2">H3C3</strain>
    </source>
</reference>
<sequence length="156" mass="16860">MPEDWRERGGAHHLFRDGVDVGYVVTVDDTGKAFAYMSTPDMSHWKWVGEAESRDAARVVLVSFLANEKAMAAITGALVELLDSGNVANAVESNGDVAALFPDGFKIRIRENEPGKSPGWLVWLTSPNGEEVGPNGVATMDGVLKIVIAQRDMFAV</sequence>
<organism evidence="1 2">
    <name type="scientific">Actinomadura rubrisoli</name>
    <dbReference type="NCBI Taxonomy" id="2530368"/>
    <lineage>
        <taxon>Bacteria</taxon>
        <taxon>Bacillati</taxon>
        <taxon>Actinomycetota</taxon>
        <taxon>Actinomycetes</taxon>
        <taxon>Streptosporangiales</taxon>
        <taxon>Thermomonosporaceae</taxon>
        <taxon>Actinomadura</taxon>
    </lineage>
</organism>
<evidence type="ECO:0000313" key="1">
    <source>
        <dbReference type="EMBL" id="TDD97197.1"/>
    </source>
</evidence>
<dbReference type="EMBL" id="SMKU01000003">
    <property type="protein sequence ID" value="TDD97197.1"/>
    <property type="molecule type" value="Genomic_DNA"/>
</dbReference>
<dbReference type="AlphaFoldDB" id="A0A4V2YZH8"/>
<accession>A0A4V2YZH8</accession>
<dbReference type="RefSeq" id="WP_131888957.1">
    <property type="nucleotide sequence ID" value="NZ_SMKU01000003.1"/>
</dbReference>
<comment type="caution">
    <text evidence="1">The sequence shown here is derived from an EMBL/GenBank/DDBJ whole genome shotgun (WGS) entry which is preliminary data.</text>
</comment>
<keyword evidence="2" id="KW-1185">Reference proteome</keyword>
<proteinExistence type="predicted"/>
<dbReference type="Proteomes" id="UP000294513">
    <property type="component" value="Unassembled WGS sequence"/>
</dbReference>
<evidence type="ECO:0000313" key="2">
    <source>
        <dbReference type="Proteomes" id="UP000294513"/>
    </source>
</evidence>
<protein>
    <submittedName>
        <fullName evidence="1">Uncharacterized protein</fullName>
    </submittedName>
</protein>
<gene>
    <name evidence="1" type="ORF">E1298_01810</name>
</gene>